<dbReference type="InterPro" id="IPR041524">
    <property type="entry name" value="GH131_N"/>
</dbReference>
<gene>
    <name evidence="3" type="ORF">BJ322DRAFT_1111712</name>
</gene>
<keyword evidence="4" id="KW-1185">Reference proteome</keyword>
<organism evidence="3 4">
    <name type="scientific">Thelephora terrestris</name>
    <dbReference type="NCBI Taxonomy" id="56493"/>
    <lineage>
        <taxon>Eukaryota</taxon>
        <taxon>Fungi</taxon>
        <taxon>Dikarya</taxon>
        <taxon>Basidiomycota</taxon>
        <taxon>Agaricomycotina</taxon>
        <taxon>Agaricomycetes</taxon>
        <taxon>Thelephorales</taxon>
        <taxon>Thelephoraceae</taxon>
        <taxon>Thelephora</taxon>
    </lineage>
</organism>
<evidence type="ECO:0000313" key="4">
    <source>
        <dbReference type="Proteomes" id="UP000736335"/>
    </source>
</evidence>
<dbReference type="OrthoDB" id="5283326at2759"/>
<dbReference type="Gene3D" id="2.60.120.1160">
    <property type="match status" value="1"/>
</dbReference>
<keyword evidence="1" id="KW-0732">Signal</keyword>
<name>A0A9P6H8K1_9AGAM</name>
<feature type="domain" description="Glycoside hydrolase 131 catalytic N-terminal" evidence="2">
    <location>
        <begin position="19"/>
        <end position="297"/>
    </location>
</feature>
<feature type="signal peptide" evidence="1">
    <location>
        <begin position="1"/>
        <end position="16"/>
    </location>
</feature>
<feature type="chain" id="PRO_5040350031" description="Glycoside hydrolase 131 catalytic N-terminal domain-containing protein" evidence="1">
    <location>
        <begin position="17"/>
        <end position="308"/>
    </location>
</feature>
<dbReference type="PANTHER" id="PTHR34612">
    <property type="entry name" value="GH131_N DOMAIN-CONTAINING PROTEIN"/>
    <property type="match status" value="1"/>
</dbReference>
<reference evidence="3" key="1">
    <citation type="journal article" date="2020" name="Nat. Commun.">
        <title>Large-scale genome sequencing of mycorrhizal fungi provides insights into the early evolution of symbiotic traits.</title>
        <authorList>
            <person name="Miyauchi S."/>
            <person name="Kiss E."/>
            <person name="Kuo A."/>
            <person name="Drula E."/>
            <person name="Kohler A."/>
            <person name="Sanchez-Garcia M."/>
            <person name="Morin E."/>
            <person name="Andreopoulos B."/>
            <person name="Barry K.W."/>
            <person name="Bonito G."/>
            <person name="Buee M."/>
            <person name="Carver A."/>
            <person name="Chen C."/>
            <person name="Cichocki N."/>
            <person name="Clum A."/>
            <person name="Culley D."/>
            <person name="Crous P.W."/>
            <person name="Fauchery L."/>
            <person name="Girlanda M."/>
            <person name="Hayes R.D."/>
            <person name="Keri Z."/>
            <person name="LaButti K."/>
            <person name="Lipzen A."/>
            <person name="Lombard V."/>
            <person name="Magnuson J."/>
            <person name="Maillard F."/>
            <person name="Murat C."/>
            <person name="Nolan M."/>
            <person name="Ohm R.A."/>
            <person name="Pangilinan J."/>
            <person name="Pereira M.F."/>
            <person name="Perotto S."/>
            <person name="Peter M."/>
            <person name="Pfister S."/>
            <person name="Riley R."/>
            <person name="Sitrit Y."/>
            <person name="Stielow J.B."/>
            <person name="Szollosi G."/>
            <person name="Zifcakova L."/>
            <person name="Stursova M."/>
            <person name="Spatafora J.W."/>
            <person name="Tedersoo L."/>
            <person name="Vaario L.M."/>
            <person name="Yamada A."/>
            <person name="Yan M."/>
            <person name="Wang P."/>
            <person name="Xu J."/>
            <person name="Bruns T."/>
            <person name="Baldrian P."/>
            <person name="Vilgalys R."/>
            <person name="Dunand C."/>
            <person name="Henrissat B."/>
            <person name="Grigoriev I.V."/>
            <person name="Hibbett D."/>
            <person name="Nagy L.G."/>
            <person name="Martin F.M."/>
        </authorList>
    </citation>
    <scope>NUCLEOTIDE SEQUENCE</scope>
    <source>
        <strain evidence="3">UH-Tt-Lm1</strain>
    </source>
</reference>
<dbReference type="PANTHER" id="PTHR34612:SF2">
    <property type="entry name" value="GLYCOSIDE HYDROLASE 131 CATALYTIC N-TERMINAL DOMAIN-CONTAINING PROTEIN"/>
    <property type="match status" value="1"/>
</dbReference>
<comment type="caution">
    <text evidence="3">The sequence shown here is derived from an EMBL/GenBank/DDBJ whole genome shotgun (WGS) entry which is preliminary data.</text>
</comment>
<dbReference type="AlphaFoldDB" id="A0A9P6H8K1"/>
<evidence type="ECO:0000313" key="3">
    <source>
        <dbReference type="EMBL" id="KAF9781790.1"/>
    </source>
</evidence>
<proteinExistence type="predicted"/>
<dbReference type="Pfam" id="PF18271">
    <property type="entry name" value="GH131_N"/>
    <property type="match status" value="1"/>
</dbReference>
<evidence type="ECO:0000259" key="2">
    <source>
        <dbReference type="Pfam" id="PF18271"/>
    </source>
</evidence>
<dbReference type="EMBL" id="WIUZ02000013">
    <property type="protein sequence ID" value="KAF9781790.1"/>
    <property type="molecule type" value="Genomic_DNA"/>
</dbReference>
<protein>
    <recommendedName>
        <fullName evidence="2">Glycoside hydrolase 131 catalytic N-terminal domain-containing protein</fullName>
    </recommendedName>
</protein>
<accession>A0A9P6H8K1</accession>
<dbReference type="Proteomes" id="UP000736335">
    <property type="component" value="Unassembled WGS sequence"/>
</dbReference>
<sequence>MLGSIFLFVFLSSARCAEILYDGRAQPDFDATSVLDNSTGPYLTAVRGSEAASYYTHFISDALYPTPLWGDPFGCSEDPIAISIDNSSVFVPGGNASNAQFGFRRTELIAQKNFSIAQLTAISQVNTTAFHFSIAADDTKPLNVTHEYQVVFIETSDGSHVFEAQLGSPFTNPTGTLPAADAQNIKIRDHSLNELFSTPLTPECWHNFAVVIDWDNLTLAVFYSAEAQPLELVSTTKANQGAISGPNGQGEFHFGVLKLPLVNPSDPSNEQSDVVHHGIQEGTTEGLLYSGIFIEKVGASGPTLSGPL</sequence>
<evidence type="ECO:0000256" key="1">
    <source>
        <dbReference type="SAM" id="SignalP"/>
    </source>
</evidence>
<reference evidence="3" key="2">
    <citation type="submission" date="2020-11" db="EMBL/GenBank/DDBJ databases">
        <authorList>
            <consortium name="DOE Joint Genome Institute"/>
            <person name="Kuo A."/>
            <person name="Miyauchi S."/>
            <person name="Kiss E."/>
            <person name="Drula E."/>
            <person name="Kohler A."/>
            <person name="Sanchez-Garcia M."/>
            <person name="Andreopoulos B."/>
            <person name="Barry K.W."/>
            <person name="Bonito G."/>
            <person name="Buee M."/>
            <person name="Carver A."/>
            <person name="Chen C."/>
            <person name="Cichocki N."/>
            <person name="Clum A."/>
            <person name="Culley D."/>
            <person name="Crous P.W."/>
            <person name="Fauchery L."/>
            <person name="Girlanda M."/>
            <person name="Hayes R."/>
            <person name="Keri Z."/>
            <person name="Labutti K."/>
            <person name="Lipzen A."/>
            <person name="Lombard V."/>
            <person name="Magnuson J."/>
            <person name="Maillard F."/>
            <person name="Morin E."/>
            <person name="Murat C."/>
            <person name="Nolan M."/>
            <person name="Ohm R."/>
            <person name="Pangilinan J."/>
            <person name="Pereira M."/>
            <person name="Perotto S."/>
            <person name="Peter M."/>
            <person name="Riley R."/>
            <person name="Sitrit Y."/>
            <person name="Stielow B."/>
            <person name="Szollosi G."/>
            <person name="Zifcakova L."/>
            <person name="Stursova M."/>
            <person name="Spatafora J.W."/>
            <person name="Tedersoo L."/>
            <person name="Vaario L.-M."/>
            <person name="Yamada A."/>
            <person name="Yan M."/>
            <person name="Wang P."/>
            <person name="Xu J."/>
            <person name="Bruns T."/>
            <person name="Baldrian P."/>
            <person name="Vilgalys R."/>
            <person name="Henrissat B."/>
            <person name="Grigoriev I.V."/>
            <person name="Hibbett D."/>
            <person name="Nagy L.G."/>
            <person name="Martin F.M."/>
        </authorList>
    </citation>
    <scope>NUCLEOTIDE SEQUENCE</scope>
    <source>
        <strain evidence="3">UH-Tt-Lm1</strain>
    </source>
</reference>